<sequence>MDIIDFHQALITKNIPILVDKNPVNTYLREQGYPTTFFDDYDFTSKQTIFAIISDYHYHDRLIELSQTSESTVVHLLAVRYDPSLKAIAYSFEQLLSGNLEQALGLRAKAYDKIAEAEEALYLSDLRGSKLKCYLSESLEVINTTDELNSGWFYSIAEFCESSLINIKGNKSSFSVEGTFFFDGIIYACANPVVRDGNREALTYLLNRIASSEEKYVEFEDNAINRLVIDGRDETSILLNMNYELERNLTLTEIGFGCNTALVKNVDWQVNSLINHQQSRINYHGKPKKRNPET</sequence>
<protein>
    <recommendedName>
        <fullName evidence="1">Crocagin biosynthetic protein CgnE/B domain-containing protein</fullName>
    </recommendedName>
</protein>
<evidence type="ECO:0000313" key="3">
    <source>
        <dbReference type="Proteomes" id="UP001204953"/>
    </source>
</evidence>
<gene>
    <name evidence="2" type="ORF">NJ959_22825</name>
</gene>
<dbReference type="InterPro" id="IPR058799">
    <property type="entry name" value="CgnE_B"/>
</dbReference>
<organism evidence="2 3">
    <name type="scientific">Limnofasciculus baicalensis BBK-W-15</name>
    <dbReference type="NCBI Taxonomy" id="2699891"/>
    <lineage>
        <taxon>Bacteria</taxon>
        <taxon>Bacillati</taxon>
        <taxon>Cyanobacteriota</taxon>
        <taxon>Cyanophyceae</taxon>
        <taxon>Coleofasciculales</taxon>
        <taxon>Coleofasciculaceae</taxon>
        <taxon>Limnofasciculus</taxon>
        <taxon>Limnofasciculus baicalensis</taxon>
    </lineage>
</organism>
<accession>A0AAE3GWC2</accession>
<feature type="domain" description="Crocagin biosynthetic protein CgnE/B" evidence="1">
    <location>
        <begin position="14"/>
        <end position="276"/>
    </location>
</feature>
<dbReference type="AlphaFoldDB" id="A0AAE3GWC2"/>
<name>A0AAE3GWC2_9CYAN</name>
<dbReference type="EMBL" id="JAMZMM010000303">
    <property type="protein sequence ID" value="MCP2731262.1"/>
    <property type="molecule type" value="Genomic_DNA"/>
</dbReference>
<dbReference type="Proteomes" id="UP001204953">
    <property type="component" value="Unassembled WGS sequence"/>
</dbReference>
<comment type="caution">
    <text evidence="2">The sequence shown here is derived from an EMBL/GenBank/DDBJ whole genome shotgun (WGS) entry which is preliminary data.</text>
</comment>
<dbReference type="Pfam" id="PF26231">
    <property type="entry name" value="CgnE_B"/>
    <property type="match status" value="1"/>
</dbReference>
<evidence type="ECO:0000259" key="1">
    <source>
        <dbReference type="Pfam" id="PF26231"/>
    </source>
</evidence>
<proteinExistence type="predicted"/>
<reference evidence="2" key="1">
    <citation type="submission" date="2022-06" db="EMBL/GenBank/DDBJ databases">
        <title>New cyanobacteria of genus Symplocastrum in benthos of Lake Baikal.</title>
        <authorList>
            <person name="Sorokovikova E."/>
            <person name="Tikhonova I."/>
            <person name="Krasnopeev A."/>
            <person name="Evseev P."/>
            <person name="Gladkikh A."/>
            <person name="Belykh O."/>
        </authorList>
    </citation>
    <scope>NUCLEOTIDE SEQUENCE</scope>
    <source>
        <strain evidence="2">BBK-W-15</strain>
    </source>
</reference>
<evidence type="ECO:0000313" key="2">
    <source>
        <dbReference type="EMBL" id="MCP2731262.1"/>
    </source>
</evidence>
<dbReference type="RefSeq" id="WP_254014007.1">
    <property type="nucleotide sequence ID" value="NZ_JAMZMM010000303.1"/>
</dbReference>
<keyword evidence="3" id="KW-1185">Reference proteome</keyword>